<accession>A0A517SEK1</accession>
<name>A0A517SEK1_9PLAN</name>
<evidence type="ECO:0000313" key="3">
    <source>
        <dbReference type="Proteomes" id="UP000315700"/>
    </source>
</evidence>
<protein>
    <submittedName>
        <fullName evidence="2">Uncharacterized protein</fullName>
    </submittedName>
</protein>
<keyword evidence="3" id="KW-1185">Reference proteome</keyword>
<dbReference type="Proteomes" id="UP000315700">
    <property type="component" value="Chromosome"/>
</dbReference>
<dbReference type="InParanoid" id="A0A517SEK1"/>
<evidence type="ECO:0000256" key="1">
    <source>
        <dbReference type="SAM" id="MobiDB-lite"/>
    </source>
</evidence>
<gene>
    <name evidence="2" type="ORF">Pan44_25840</name>
</gene>
<dbReference type="KEGG" id="ccos:Pan44_25840"/>
<proteinExistence type="predicted"/>
<feature type="region of interest" description="Disordered" evidence="1">
    <location>
        <begin position="21"/>
        <end position="40"/>
    </location>
</feature>
<sequence length="89" mass="10040">MNVSTTRLPFMASRGVEVERRANQIQDPFPDNDAGPSMGFRPLEFEEQRSEIQRARDRSYAGFLRGRYTSQVPPGQSAPVFANAVPEPR</sequence>
<feature type="region of interest" description="Disordered" evidence="1">
    <location>
        <begin position="67"/>
        <end position="89"/>
    </location>
</feature>
<dbReference type="AlphaFoldDB" id="A0A517SEK1"/>
<reference evidence="2 3" key="1">
    <citation type="submission" date="2019-02" db="EMBL/GenBank/DDBJ databases">
        <title>Deep-cultivation of Planctomycetes and their phenomic and genomic characterization uncovers novel biology.</title>
        <authorList>
            <person name="Wiegand S."/>
            <person name="Jogler M."/>
            <person name="Boedeker C."/>
            <person name="Pinto D."/>
            <person name="Vollmers J."/>
            <person name="Rivas-Marin E."/>
            <person name="Kohn T."/>
            <person name="Peeters S.H."/>
            <person name="Heuer A."/>
            <person name="Rast P."/>
            <person name="Oberbeckmann S."/>
            <person name="Bunk B."/>
            <person name="Jeske O."/>
            <person name="Meyerdierks A."/>
            <person name="Storesund J.E."/>
            <person name="Kallscheuer N."/>
            <person name="Luecker S."/>
            <person name="Lage O.M."/>
            <person name="Pohl T."/>
            <person name="Merkel B.J."/>
            <person name="Hornburger P."/>
            <person name="Mueller R.-W."/>
            <person name="Bruemmer F."/>
            <person name="Labrenz M."/>
            <person name="Spormann A.M."/>
            <person name="Op den Camp H."/>
            <person name="Overmann J."/>
            <person name="Amann R."/>
            <person name="Jetten M.S.M."/>
            <person name="Mascher T."/>
            <person name="Medema M.H."/>
            <person name="Devos D.P."/>
            <person name="Kaster A.-K."/>
            <person name="Ovreas L."/>
            <person name="Rohde M."/>
            <person name="Galperin M.Y."/>
            <person name="Jogler C."/>
        </authorList>
    </citation>
    <scope>NUCLEOTIDE SEQUENCE [LARGE SCALE GENOMIC DNA]</scope>
    <source>
        <strain evidence="2 3">Pan44</strain>
    </source>
</reference>
<organism evidence="2 3">
    <name type="scientific">Caulifigura coniformis</name>
    <dbReference type="NCBI Taxonomy" id="2527983"/>
    <lineage>
        <taxon>Bacteria</taxon>
        <taxon>Pseudomonadati</taxon>
        <taxon>Planctomycetota</taxon>
        <taxon>Planctomycetia</taxon>
        <taxon>Planctomycetales</taxon>
        <taxon>Planctomycetaceae</taxon>
        <taxon>Caulifigura</taxon>
    </lineage>
</organism>
<dbReference type="EMBL" id="CP036271">
    <property type="protein sequence ID" value="QDT54551.1"/>
    <property type="molecule type" value="Genomic_DNA"/>
</dbReference>
<evidence type="ECO:0000313" key="2">
    <source>
        <dbReference type="EMBL" id="QDT54551.1"/>
    </source>
</evidence>